<evidence type="ECO:0000259" key="1">
    <source>
        <dbReference type="Pfam" id="PF09937"/>
    </source>
</evidence>
<reference evidence="2" key="1">
    <citation type="submission" date="2018-06" db="EMBL/GenBank/DDBJ databases">
        <authorList>
            <person name="Zhirakovskaya E."/>
        </authorList>
    </citation>
    <scope>NUCLEOTIDE SEQUENCE</scope>
</reference>
<evidence type="ECO:0000313" key="2">
    <source>
        <dbReference type="EMBL" id="VAW66596.1"/>
    </source>
</evidence>
<proteinExistence type="predicted"/>
<dbReference type="AlphaFoldDB" id="A0A3B0YE43"/>
<feature type="domain" description="DUF2169" evidence="1">
    <location>
        <begin position="22"/>
        <end position="310"/>
    </location>
</feature>
<sequence length="331" mass="37044">MLQLDNRTPFAANMTLFPDQQGVETLYLVVKARFKIGEQWVLADKQLPPTAEDEYWGEPEKSSLKQASDYHIGKPATDILMTGNACSLNSEPVKQLDVSLSVGQVNKTIRVFGDRQWQDGRITPPIPFQTMPMIYERAYGGVHVIDGQVDSLEEKNPVGCGYAGKRSAAEMDGMALPNLEDLGSLIQQYTDKPEPGCFAMSSASWQPRLAYVGTYDDAWQEQRAPYLPDDFDLRFFNMAHKNLIYPGYLRGGEAVHIAGMHPAGNLSFNLPRINLVSCVSMQNKDEKSPLFNLETLMIEPNELKLSMVWRASMVCDKSTLKINNVNVSLSR</sequence>
<protein>
    <recommendedName>
        <fullName evidence="1">DUF2169 domain-containing protein</fullName>
    </recommendedName>
</protein>
<dbReference type="EMBL" id="UOFI01000083">
    <property type="protein sequence ID" value="VAW66596.1"/>
    <property type="molecule type" value="Genomic_DNA"/>
</dbReference>
<organism evidence="2">
    <name type="scientific">hydrothermal vent metagenome</name>
    <dbReference type="NCBI Taxonomy" id="652676"/>
    <lineage>
        <taxon>unclassified sequences</taxon>
        <taxon>metagenomes</taxon>
        <taxon>ecological metagenomes</taxon>
    </lineage>
</organism>
<dbReference type="InterPro" id="IPR018683">
    <property type="entry name" value="DUF2169"/>
</dbReference>
<dbReference type="Pfam" id="PF09937">
    <property type="entry name" value="DUF2169"/>
    <property type="match status" value="1"/>
</dbReference>
<name>A0A3B0YE43_9ZZZZ</name>
<accession>A0A3B0YE43</accession>
<gene>
    <name evidence="2" type="ORF">MNBD_GAMMA09-3905</name>
</gene>